<gene>
    <name evidence="3" type="ORF">D5R93_09595</name>
</gene>
<dbReference type="PANTHER" id="PTHR47307">
    <property type="entry name" value="GLUTATHIONE-REGULATED POTASSIUM-EFFLUX SYSTEM ANCILLARY PROTEIN KEFG"/>
    <property type="match status" value="1"/>
</dbReference>
<dbReference type="InterPro" id="IPR029039">
    <property type="entry name" value="Flavoprotein-like_sf"/>
</dbReference>
<dbReference type="PANTHER" id="PTHR47307:SF1">
    <property type="entry name" value="GLUTATHIONE-REGULATED POTASSIUM-EFFLUX SYSTEM ANCILLARY PROTEIN KEFG"/>
    <property type="match status" value="1"/>
</dbReference>
<organism evidence="3 4">
    <name type="scientific">Actinomyces lilanjuaniae</name>
    <dbReference type="NCBI Taxonomy" id="2321394"/>
    <lineage>
        <taxon>Bacteria</taxon>
        <taxon>Bacillati</taxon>
        <taxon>Actinomycetota</taxon>
        <taxon>Actinomycetes</taxon>
        <taxon>Actinomycetales</taxon>
        <taxon>Actinomycetaceae</taxon>
        <taxon>Actinomyces</taxon>
    </lineage>
</organism>
<dbReference type="InterPro" id="IPR046980">
    <property type="entry name" value="KefG/KefF"/>
</dbReference>
<sequence length="218" mass="24273">MTRLAGYPASRRPPDVLPRTSRVLRTTTHQHLKEQQLRTTVFLFHPHLGVSVVNARLARAARDVEGVTVRDMYGLYPDEHLDVAAEQEVLLGTDRIVWQFPMYWYSSPSLLKKWEDEVLAHGWAYGSTGTALHGKELLVAVSPGADAASYTPEGKFHYSVTELLRPFQATSNLIGTRFLTPFVTTGTNGMSPQTLEERAAAYAQELTAERPTLGLHEG</sequence>
<dbReference type="Proteomes" id="UP000273001">
    <property type="component" value="Chromosome"/>
</dbReference>
<protein>
    <submittedName>
        <fullName evidence="3">Flavodoxin family protein</fullName>
    </submittedName>
</protein>
<keyword evidence="4" id="KW-1185">Reference proteome</keyword>
<dbReference type="Gene3D" id="3.40.50.360">
    <property type="match status" value="1"/>
</dbReference>
<name>A0ABN5PPC8_9ACTO</name>
<evidence type="ECO:0000313" key="4">
    <source>
        <dbReference type="Proteomes" id="UP000273001"/>
    </source>
</evidence>
<reference evidence="3 4" key="1">
    <citation type="submission" date="2018-09" db="EMBL/GenBank/DDBJ databases">
        <authorList>
            <person name="Li J."/>
        </authorList>
    </citation>
    <scope>NUCLEOTIDE SEQUENCE [LARGE SCALE GENOMIC DNA]</scope>
    <source>
        <strain evidence="3 4">2129</strain>
    </source>
</reference>
<dbReference type="InterPro" id="IPR003680">
    <property type="entry name" value="Flavodoxin_fold"/>
</dbReference>
<evidence type="ECO:0000256" key="1">
    <source>
        <dbReference type="ARBA" id="ARBA00023002"/>
    </source>
</evidence>
<dbReference type="Pfam" id="PF02525">
    <property type="entry name" value="Flavodoxin_2"/>
    <property type="match status" value="1"/>
</dbReference>
<evidence type="ECO:0000259" key="2">
    <source>
        <dbReference type="Pfam" id="PF02525"/>
    </source>
</evidence>
<dbReference type="EMBL" id="CP032514">
    <property type="protein sequence ID" value="AYD90191.1"/>
    <property type="molecule type" value="Genomic_DNA"/>
</dbReference>
<accession>A0ABN5PPC8</accession>
<evidence type="ECO:0000313" key="3">
    <source>
        <dbReference type="EMBL" id="AYD90191.1"/>
    </source>
</evidence>
<feature type="domain" description="Flavodoxin-like fold" evidence="2">
    <location>
        <begin position="44"/>
        <end position="205"/>
    </location>
</feature>
<proteinExistence type="predicted"/>
<dbReference type="SUPFAM" id="SSF52218">
    <property type="entry name" value="Flavoproteins"/>
    <property type="match status" value="1"/>
</dbReference>
<keyword evidence="1" id="KW-0560">Oxidoreductase</keyword>